<dbReference type="EMBL" id="CP036433">
    <property type="protein sequence ID" value="QDU93922.1"/>
    <property type="molecule type" value="Genomic_DNA"/>
</dbReference>
<sequence length="103" mass="10605">MTSAPCCRRGKSATVTAVRQSHLAGWLLPGLVLLLLPKCPVCLAGYVALATGLALPLSVAAELRTGLLGLCVTCLVAVGAATSLRLAKGVHRRFQRDGSQLPG</sequence>
<gene>
    <name evidence="2" type="ORF">Pla8534_17080</name>
</gene>
<dbReference type="KEGG" id="lcre:Pla8534_17080"/>
<keyword evidence="3" id="KW-1185">Reference proteome</keyword>
<reference evidence="2 3" key="1">
    <citation type="submission" date="2019-02" db="EMBL/GenBank/DDBJ databases">
        <title>Deep-cultivation of Planctomycetes and their phenomic and genomic characterization uncovers novel biology.</title>
        <authorList>
            <person name="Wiegand S."/>
            <person name="Jogler M."/>
            <person name="Boedeker C."/>
            <person name="Pinto D."/>
            <person name="Vollmers J."/>
            <person name="Rivas-Marin E."/>
            <person name="Kohn T."/>
            <person name="Peeters S.H."/>
            <person name="Heuer A."/>
            <person name="Rast P."/>
            <person name="Oberbeckmann S."/>
            <person name="Bunk B."/>
            <person name="Jeske O."/>
            <person name="Meyerdierks A."/>
            <person name="Storesund J.E."/>
            <person name="Kallscheuer N."/>
            <person name="Luecker S."/>
            <person name="Lage O.M."/>
            <person name="Pohl T."/>
            <person name="Merkel B.J."/>
            <person name="Hornburger P."/>
            <person name="Mueller R.-W."/>
            <person name="Bruemmer F."/>
            <person name="Labrenz M."/>
            <person name="Spormann A.M."/>
            <person name="Op den Camp H."/>
            <person name="Overmann J."/>
            <person name="Amann R."/>
            <person name="Jetten M.S.M."/>
            <person name="Mascher T."/>
            <person name="Medema M.H."/>
            <person name="Devos D.P."/>
            <person name="Kaster A.-K."/>
            <person name="Ovreas L."/>
            <person name="Rohde M."/>
            <person name="Galperin M.Y."/>
            <person name="Jogler C."/>
        </authorList>
    </citation>
    <scope>NUCLEOTIDE SEQUENCE [LARGE SCALE GENOMIC DNA]</scope>
    <source>
        <strain evidence="2 3">Pla85_3_4</strain>
    </source>
</reference>
<evidence type="ECO:0000313" key="2">
    <source>
        <dbReference type="EMBL" id="QDU93922.1"/>
    </source>
</evidence>
<keyword evidence="1" id="KW-0812">Transmembrane</keyword>
<dbReference type="AlphaFoldDB" id="A0A518DQ04"/>
<dbReference type="Proteomes" id="UP000317648">
    <property type="component" value="Chromosome"/>
</dbReference>
<accession>A0A518DQ04</accession>
<protein>
    <submittedName>
        <fullName evidence="2">Uncharacterized protein</fullName>
    </submittedName>
</protein>
<proteinExistence type="predicted"/>
<feature type="transmembrane region" description="Helical" evidence="1">
    <location>
        <begin position="67"/>
        <end position="87"/>
    </location>
</feature>
<name>A0A518DQ04_9BACT</name>
<evidence type="ECO:0000313" key="3">
    <source>
        <dbReference type="Proteomes" id="UP000317648"/>
    </source>
</evidence>
<keyword evidence="1" id="KW-0472">Membrane</keyword>
<organism evidence="2 3">
    <name type="scientific">Lignipirellula cremea</name>
    <dbReference type="NCBI Taxonomy" id="2528010"/>
    <lineage>
        <taxon>Bacteria</taxon>
        <taxon>Pseudomonadati</taxon>
        <taxon>Planctomycetota</taxon>
        <taxon>Planctomycetia</taxon>
        <taxon>Pirellulales</taxon>
        <taxon>Pirellulaceae</taxon>
        <taxon>Lignipirellula</taxon>
    </lineage>
</organism>
<keyword evidence="1" id="KW-1133">Transmembrane helix</keyword>
<evidence type="ECO:0000256" key="1">
    <source>
        <dbReference type="SAM" id="Phobius"/>
    </source>
</evidence>
<dbReference type="RefSeq" id="WP_145051454.1">
    <property type="nucleotide sequence ID" value="NZ_CP036433.1"/>
</dbReference>